<name>A0A0P0VFK5_ORYSJ</name>
<sequence>MMHHTIDFLHAPINLTMFGCLSLDNIITSCTNCCSNACALSGSFSGFSSSLMATSSPLYVPRYSFPKAPWAKGTPMSNLPKSMAHSS</sequence>
<gene>
    <name evidence="1" type="ordered locus">Os02g0174250</name>
    <name evidence="1" type="ORF">OSNPB_020174250</name>
</gene>
<evidence type="ECO:0000313" key="2">
    <source>
        <dbReference type="Proteomes" id="UP000059680"/>
    </source>
</evidence>
<reference evidence="2" key="1">
    <citation type="journal article" date="2005" name="Nature">
        <title>The map-based sequence of the rice genome.</title>
        <authorList>
            <consortium name="International rice genome sequencing project (IRGSP)"/>
            <person name="Matsumoto T."/>
            <person name="Wu J."/>
            <person name="Kanamori H."/>
            <person name="Katayose Y."/>
            <person name="Fujisawa M."/>
            <person name="Namiki N."/>
            <person name="Mizuno H."/>
            <person name="Yamamoto K."/>
            <person name="Antonio B.A."/>
            <person name="Baba T."/>
            <person name="Sakata K."/>
            <person name="Nagamura Y."/>
            <person name="Aoki H."/>
            <person name="Arikawa K."/>
            <person name="Arita K."/>
            <person name="Bito T."/>
            <person name="Chiden Y."/>
            <person name="Fujitsuka N."/>
            <person name="Fukunaka R."/>
            <person name="Hamada M."/>
            <person name="Harada C."/>
            <person name="Hayashi A."/>
            <person name="Hijishita S."/>
            <person name="Honda M."/>
            <person name="Hosokawa S."/>
            <person name="Ichikawa Y."/>
            <person name="Idonuma A."/>
            <person name="Iijima M."/>
            <person name="Ikeda M."/>
            <person name="Ikeno M."/>
            <person name="Ito K."/>
            <person name="Ito S."/>
            <person name="Ito T."/>
            <person name="Ito Y."/>
            <person name="Ito Y."/>
            <person name="Iwabuchi A."/>
            <person name="Kamiya K."/>
            <person name="Karasawa W."/>
            <person name="Kurita K."/>
            <person name="Katagiri S."/>
            <person name="Kikuta A."/>
            <person name="Kobayashi H."/>
            <person name="Kobayashi N."/>
            <person name="Machita K."/>
            <person name="Maehara T."/>
            <person name="Masukawa M."/>
            <person name="Mizubayashi T."/>
            <person name="Mukai Y."/>
            <person name="Nagasaki H."/>
            <person name="Nagata Y."/>
            <person name="Naito S."/>
            <person name="Nakashima M."/>
            <person name="Nakama Y."/>
            <person name="Nakamichi Y."/>
            <person name="Nakamura M."/>
            <person name="Meguro A."/>
            <person name="Negishi M."/>
            <person name="Ohta I."/>
            <person name="Ohta T."/>
            <person name="Okamoto M."/>
            <person name="Ono N."/>
            <person name="Saji S."/>
            <person name="Sakaguchi M."/>
            <person name="Sakai K."/>
            <person name="Shibata M."/>
            <person name="Shimokawa T."/>
            <person name="Song J."/>
            <person name="Takazaki Y."/>
            <person name="Terasawa K."/>
            <person name="Tsugane M."/>
            <person name="Tsuji K."/>
            <person name="Ueda S."/>
            <person name="Waki K."/>
            <person name="Yamagata H."/>
            <person name="Yamamoto M."/>
            <person name="Yamamoto S."/>
            <person name="Yamane H."/>
            <person name="Yoshiki S."/>
            <person name="Yoshihara R."/>
            <person name="Yukawa K."/>
            <person name="Zhong H."/>
            <person name="Yano M."/>
            <person name="Yuan Q."/>
            <person name="Ouyang S."/>
            <person name="Liu J."/>
            <person name="Jones K.M."/>
            <person name="Gansberger K."/>
            <person name="Moffat K."/>
            <person name="Hill J."/>
            <person name="Bera J."/>
            <person name="Fadrosh D."/>
            <person name="Jin S."/>
            <person name="Johri S."/>
            <person name="Kim M."/>
            <person name="Overton L."/>
            <person name="Reardon M."/>
            <person name="Tsitrin T."/>
            <person name="Vuong H."/>
            <person name="Weaver B."/>
            <person name="Ciecko A."/>
            <person name="Tallon L."/>
            <person name="Jackson J."/>
            <person name="Pai G."/>
            <person name="Aken S.V."/>
            <person name="Utterback T."/>
            <person name="Reidmuller S."/>
            <person name="Feldblyum T."/>
            <person name="Hsiao J."/>
            <person name="Zismann V."/>
            <person name="Iobst S."/>
            <person name="de Vazeille A.R."/>
            <person name="Buell C.R."/>
            <person name="Ying K."/>
            <person name="Li Y."/>
            <person name="Lu T."/>
            <person name="Huang Y."/>
            <person name="Zhao Q."/>
            <person name="Feng Q."/>
            <person name="Zhang L."/>
            <person name="Zhu J."/>
            <person name="Weng Q."/>
            <person name="Mu J."/>
            <person name="Lu Y."/>
            <person name="Fan D."/>
            <person name="Liu Y."/>
            <person name="Guan J."/>
            <person name="Zhang Y."/>
            <person name="Yu S."/>
            <person name="Liu X."/>
            <person name="Zhang Y."/>
            <person name="Hong G."/>
            <person name="Han B."/>
            <person name="Choisne N."/>
            <person name="Demange N."/>
            <person name="Orjeda G."/>
            <person name="Samain S."/>
            <person name="Cattolico L."/>
            <person name="Pelletier E."/>
            <person name="Couloux A."/>
            <person name="Segurens B."/>
            <person name="Wincker P."/>
            <person name="D'Hont A."/>
            <person name="Scarpelli C."/>
            <person name="Weissenbach J."/>
            <person name="Salanoubat M."/>
            <person name="Quetier F."/>
            <person name="Yu Y."/>
            <person name="Kim H.R."/>
            <person name="Rambo T."/>
            <person name="Currie J."/>
            <person name="Collura K."/>
            <person name="Luo M."/>
            <person name="Yang T."/>
            <person name="Ammiraju J.S.S."/>
            <person name="Engler F."/>
            <person name="Soderlund C."/>
            <person name="Wing R.A."/>
            <person name="Palmer L.E."/>
            <person name="de la Bastide M."/>
            <person name="Spiegel L."/>
            <person name="Nascimento L."/>
            <person name="Zutavern T."/>
            <person name="O'Shaughnessy A."/>
            <person name="Dike S."/>
            <person name="Dedhia N."/>
            <person name="Preston R."/>
            <person name="Balija V."/>
            <person name="McCombie W.R."/>
            <person name="Chow T."/>
            <person name="Chen H."/>
            <person name="Chung M."/>
            <person name="Chen C."/>
            <person name="Shaw J."/>
            <person name="Wu H."/>
            <person name="Hsiao K."/>
            <person name="Chao Y."/>
            <person name="Chu M."/>
            <person name="Cheng C."/>
            <person name="Hour A."/>
            <person name="Lee P."/>
            <person name="Lin S."/>
            <person name="Lin Y."/>
            <person name="Liou J."/>
            <person name="Liu S."/>
            <person name="Hsing Y."/>
            <person name="Raghuvanshi S."/>
            <person name="Mohanty A."/>
            <person name="Bharti A.K."/>
            <person name="Gaur A."/>
            <person name="Gupta V."/>
            <person name="Kumar D."/>
            <person name="Ravi V."/>
            <person name="Vij S."/>
            <person name="Kapur A."/>
            <person name="Khurana P."/>
            <person name="Khurana P."/>
            <person name="Khurana J.P."/>
            <person name="Tyagi A.K."/>
            <person name="Gaikwad K."/>
            <person name="Singh A."/>
            <person name="Dalal V."/>
            <person name="Srivastava S."/>
            <person name="Dixit A."/>
            <person name="Pal A.K."/>
            <person name="Ghazi I.A."/>
            <person name="Yadav M."/>
            <person name="Pandit A."/>
            <person name="Bhargava A."/>
            <person name="Sureshbabu K."/>
            <person name="Batra K."/>
            <person name="Sharma T.R."/>
            <person name="Mohapatra T."/>
            <person name="Singh N.K."/>
            <person name="Messing J."/>
            <person name="Nelson A.B."/>
            <person name="Fuks G."/>
            <person name="Kavchok S."/>
            <person name="Keizer G."/>
            <person name="Linton E."/>
            <person name="Llaca V."/>
            <person name="Song R."/>
            <person name="Tanyolac B."/>
            <person name="Young S."/>
            <person name="Ho-Il K."/>
            <person name="Hahn J.H."/>
            <person name="Sangsakoo G."/>
            <person name="Vanavichit A."/>
            <person name="de Mattos Luiz.A.T."/>
            <person name="Zimmer P.D."/>
            <person name="Malone G."/>
            <person name="Dellagostin O."/>
            <person name="de Oliveira A.C."/>
            <person name="Bevan M."/>
            <person name="Bancroft I."/>
            <person name="Minx P."/>
            <person name="Cordum H."/>
            <person name="Wilson R."/>
            <person name="Cheng Z."/>
            <person name="Jin W."/>
            <person name="Jiang J."/>
            <person name="Leong S.A."/>
            <person name="Iwama H."/>
            <person name="Gojobori T."/>
            <person name="Itoh T."/>
            <person name="Niimura Y."/>
            <person name="Fujii Y."/>
            <person name="Habara T."/>
            <person name="Sakai H."/>
            <person name="Sato Y."/>
            <person name="Wilson G."/>
            <person name="Kumar K."/>
            <person name="McCouch S."/>
            <person name="Juretic N."/>
            <person name="Hoen D."/>
            <person name="Wright S."/>
            <person name="Bruskiewich R."/>
            <person name="Bureau T."/>
            <person name="Miyao A."/>
            <person name="Hirochika H."/>
            <person name="Nishikawa T."/>
            <person name="Kadowaki K."/>
            <person name="Sugiura M."/>
            <person name="Burr B."/>
            <person name="Sasaki T."/>
        </authorList>
    </citation>
    <scope>NUCLEOTIDE SEQUENCE [LARGE SCALE GENOMIC DNA]</scope>
    <source>
        <strain evidence="2">cv. Nipponbare</strain>
    </source>
</reference>
<dbReference type="InParanoid" id="A0A0P0VFK5"/>
<accession>A0A0P0VFK5</accession>
<dbReference type="PaxDb" id="39947-A0A0P0VFK5"/>
<reference evidence="1 2" key="2">
    <citation type="journal article" date="2013" name="Plant Cell Physiol.">
        <title>Rice Annotation Project Database (RAP-DB): an integrative and interactive database for rice genomics.</title>
        <authorList>
            <person name="Sakai H."/>
            <person name="Lee S.S."/>
            <person name="Tanaka T."/>
            <person name="Numa H."/>
            <person name="Kim J."/>
            <person name="Kawahara Y."/>
            <person name="Wakimoto H."/>
            <person name="Yang C.C."/>
            <person name="Iwamoto M."/>
            <person name="Abe T."/>
            <person name="Yamada Y."/>
            <person name="Muto A."/>
            <person name="Inokuchi H."/>
            <person name="Ikemura T."/>
            <person name="Matsumoto T."/>
            <person name="Sasaki T."/>
            <person name="Itoh T."/>
        </authorList>
    </citation>
    <scope>NUCLEOTIDE SEQUENCE [LARGE SCALE GENOMIC DNA]</scope>
    <source>
        <strain evidence="2">cv. Nipponbare</strain>
    </source>
</reference>
<proteinExistence type="predicted"/>
<dbReference type="EMBL" id="AP014958">
    <property type="protein sequence ID" value="BAS77232.1"/>
    <property type="molecule type" value="Genomic_DNA"/>
</dbReference>
<protein>
    <submittedName>
        <fullName evidence="1">Os02g0174250 protein</fullName>
    </submittedName>
</protein>
<organism evidence="1 2">
    <name type="scientific">Oryza sativa subsp. japonica</name>
    <name type="common">Rice</name>
    <dbReference type="NCBI Taxonomy" id="39947"/>
    <lineage>
        <taxon>Eukaryota</taxon>
        <taxon>Viridiplantae</taxon>
        <taxon>Streptophyta</taxon>
        <taxon>Embryophyta</taxon>
        <taxon>Tracheophyta</taxon>
        <taxon>Spermatophyta</taxon>
        <taxon>Magnoliopsida</taxon>
        <taxon>Liliopsida</taxon>
        <taxon>Poales</taxon>
        <taxon>Poaceae</taxon>
        <taxon>BOP clade</taxon>
        <taxon>Oryzoideae</taxon>
        <taxon>Oryzeae</taxon>
        <taxon>Oryzinae</taxon>
        <taxon>Oryza</taxon>
        <taxon>Oryza sativa</taxon>
    </lineage>
</organism>
<dbReference type="Proteomes" id="UP000059680">
    <property type="component" value="Chromosome 2"/>
</dbReference>
<evidence type="ECO:0000313" key="1">
    <source>
        <dbReference type="EMBL" id="BAS77232.1"/>
    </source>
</evidence>
<dbReference type="AlphaFoldDB" id="A0A0P0VFK5"/>
<dbReference type="Gramene" id="Os02t0174250-00">
    <property type="protein sequence ID" value="Os02t0174250-00"/>
    <property type="gene ID" value="Os02g0174250"/>
</dbReference>
<reference evidence="1 2" key="3">
    <citation type="journal article" date="2013" name="Rice">
        <title>Improvement of the Oryza sativa Nipponbare reference genome using next generation sequence and optical map data.</title>
        <authorList>
            <person name="Kawahara Y."/>
            <person name="de la Bastide M."/>
            <person name="Hamilton J.P."/>
            <person name="Kanamori H."/>
            <person name="McCombie W.R."/>
            <person name="Ouyang S."/>
            <person name="Schwartz D.C."/>
            <person name="Tanaka T."/>
            <person name="Wu J."/>
            <person name="Zhou S."/>
            <person name="Childs K.L."/>
            <person name="Davidson R.M."/>
            <person name="Lin H."/>
            <person name="Quesada-Ocampo L."/>
            <person name="Vaillancourt B."/>
            <person name="Sakai H."/>
            <person name="Lee S.S."/>
            <person name="Kim J."/>
            <person name="Numa H."/>
            <person name="Itoh T."/>
            <person name="Buell C.R."/>
            <person name="Matsumoto T."/>
        </authorList>
    </citation>
    <scope>NUCLEOTIDE SEQUENCE [LARGE SCALE GENOMIC DNA]</scope>
    <source>
        <strain evidence="2">cv. Nipponbare</strain>
    </source>
</reference>
<keyword evidence="2" id="KW-1185">Reference proteome</keyword>